<proteinExistence type="predicted"/>
<keyword evidence="2" id="KW-1185">Reference proteome</keyword>
<evidence type="ECO:0000313" key="2">
    <source>
        <dbReference type="Proteomes" id="UP000604046"/>
    </source>
</evidence>
<gene>
    <name evidence="1" type="ORF">SNAT2548_LOCUS29929</name>
</gene>
<dbReference type="OrthoDB" id="10582450at2759"/>
<dbReference type="EMBL" id="CAJNDS010002583">
    <property type="protein sequence ID" value="CAE7534116.1"/>
    <property type="molecule type" value="Genomic_DNA"/>
</dbReference>
<evidence type="ECO:0008006" key="3">
    <source>
        <dbReference type="Google" id="ProtNLM"/>
    </source>
</evidence>
<name>A0A812TR86_9DINO</name>
<accession>A0A812TR86</accession>
<comment type="caution">
    <text evidence="1">The sequence shown here is derived from an EMBL/GenBank/DDBJ whole genome shotgun (WGS) entry which is preliminary data.</text>
</comment>
<reference evidence="1" key="1">
    <citation type="submission" date="2021-02" db="EMBL/GenBank/DDBJ databases">
        <authorList>
            <person name="Dougan E. K."/>
            <person name="Rhodes N."/>
            <person name="Thang M."/>
            <person name="Chan C."/>
        </authorList>
    </citation>
    <scope>NUCLEOTIDE SEQUENCE</scope>
</reference>
<dbReference type="Proteomes" id="UP000604046">
    <property type="component" value="Unassembled WGS sequence"/>
</dbReference>
<sequence>MLVQLPGPVCPEEDQPLHPAMSFLSIGCAVQKALMKKGLLPAELTAALGVPPDCGAVAPAEVPEPSPYGMARYVRDRWKNDVPKCRWISSFLQQALAAAEKYELRVWEGGWVAVISIIRRFPQLHEATFGTPHALVRMLGKDPTRALETKLRHNQIVVRRVEASERLQTFVESYASRLPPLSCLEVSELLQNPHVKRLFQGSELPHRPLLECLRPCCLFDVDPRATALTLRPLSERLRLGLEDLCRCPEGHLYRKLLRGEGTVALSYMLRRFGLRLLGDGNLRLSPQQAWEALGPSTELDLDPKAVTLTLRDWQSKSAQPALMPIPSSRAKLNYLTHTKPGKGYRRTYQWQPWLLWRNVRKLREVLEFYTEPFSVQNNRLFLQGGEGCGLWPLQPLVLKLARLANYVGGMNPSELSFMLGLLCQEGAKNFEIISALDTEQPLLKLRYHPDFRHPLVANNAPDWVAEMFATAEEELPSTPSGCTTLLSCNLRCEESLDTRLFDLMGKEAERAPRLARRRWQNRLLRQFVTYEPDILCLQQVEADITAPLTGAEFLETGDAAAHELAPQGRARLSEATLLAAIVHRLESEDYEWCAAPVGDASGCANVVFWKRCKWSAMCWGQGTGGAICISLAEVQEEQALLPTVVVNMSGASEEDFAATLQSLRGTAPLSGAAAEDSGATPSIICASAGFDLANQAPTIFEEQGLGHMRSAHLEVLGEELPWTEIVAPNTAEEHLRCSDGVWVAGRALGALSGHKFGPRRQGERVCRTTFPCDHLASVVVLETGSAEQVADRLANLTLQ</sequence>
<evidence type="ECO:0000313" key="1">
    <source>
        <dbReference type="EMBL" id="CAE7534116.1"/>
    </source>
</evidence>
<protein>
    <recommendedName>
        <fullName evidence="3">Endonuclease/exonuclease/phosphatase domain-containing protein</fullName>
    </recommendedName>
</protein>
<organism evidence="1 2">
    <name type="scientific">Symbiodinium natans</name>
    <dbReference type="NCBI Taxonomy" id="878477"/>
    <lineage>
        <taxon>Eukaryota</taxon>
        <taxon>Sar</taxon>
        <taxon>Alveolata</taxon>
        <taxon>Dinophyceae</taxon>
        <taxon>Suessiales</taxon>
        <taxon>Symbiodiniaceae</taxon>
        <taxon>Symbiodinium</taxon>
    </lineage>
</organism>
<dbReference type="AlphaFoldDB" id="A0A812TR86"/>